<dbReference type="Proteomes" id="UP000321363">
    <property type="component" value="Unassembled WGS sequence"/>
</dbReference>
<protein>
    <submittedName>
        <fullName evidence="2">ABC transporter permease</fullName>
    </submittedName>
</protein>
<accession>A0A5C6VLZ6</accession>
<keyword evidence="1" id="KW-1133">Transmembrane helix</keyword>
<evidence type="ECO:0000313" key="3">
    <source>
        <dbReference type="Proteomes" id="UP000321363"/>
    </source>
</evidence>
<proteinExistence type="predicted"/>
<feature type="transmembrane region" description="Helical" evidence="1">
    <location>
        <begin position="190"/>
        <end position="209"/>
    </location>
</feature>
<comment type="caution">
    <text evidence="2">The sequence shown here is derived from an EMBL/GenBank/DDBJ whole genome shotgun (WGS) entry which is preliminary data.</text>
</comment>
<dbReference type="GO" id="GO:0005886">
    <property type="term" value="C:plasma membrane"/>
    <property type="evidence" value="ECO:0007669"/>
    <property type="project" value="UniProtKB-SubCell"/>
</dbReference>
<dbReference type="AlphaFoldDB" id="A0A5C6VLZ6"/>
<evidence type="ECO:0000256" key="1">
    <source>
        <dbReference type="SAM" id="Phobius"/>
    </source>
</evidence>
<keyword evidence="1" id="KW-0812">Transmembrane</keyword>
<keyword evidence="1" id="KW-0472">Membrane</keyword>
<dbReference type="OrthoDB" id="9800309at2"/>
<dbReference type="PANTHER" id="PTHR37305:SF1">
    <property type="entry name" value="MEMBRANE PROTEIN"/>
    <property type="match status" value="1"/>
</dbReference>
<gene>
    <name evidence="2" type="ORF">FS935_19300</name>
</gene>
<dbReference type="PANTHER" id="PTHR37305">
    <property type="entry name" value="INTEGRAL MEMBRANE PROTEIN-RELATED"/>
    <property type="match status" value="1"/>
</dbReference>
<dbReference type="EMBL" id="VOQF01000015">
    <property type="protein sequence ID" value="TXC85804.1"/>
    <property type="molecule type" value="Genomic_DNA"/>
</dbReference>
<dbReference type="Pfam" id="PF12679">
    <property type="entry name" value="ABC2_membrane_2"/>
    <property type="match status" value="1"/>
</dbReference>
<feature type="transmembrane region" description="Helical" evidence="1">
    <location>
        <begin position="12"/>
        <end position="33"/>
    </location>
</feature>
<sequence length="264" mass="29675">MFIYQRELKKNVKSLIIWSIILSGLILMTLSVYPQFTKDQQMLNDLLSAYPDSFKEAFGMNRLDIGTLLGFYGMQIHFMTTLLGSIYTVMLASNIIVKEENEKTIEFLLSKPISRFRVIGEKLLAVFTNVLLLNTVIVATSFIGFQFADEQVSLNTFNIIIISTLLLHMTFGAVAFLLSAVMKKSRTVTAVSLGIVFISYLFSVISGISEELEVLKYVSLFKYVDAADLITENAIQPLYIVIMLAIILLGSLLTFVVYQKKDIA</sequence>
<dbReference type="GO" id="GO:0140359">
    <property type="term" value="F:ABC-type transporter activity"/>
    <property type="evidence" value="ECO:0007669"/>
    <property type="project" value="InterPro"/>
</dbReference>
<feature type="transmembrane region" description="Helical" evidence="1">
    <location>
        <begin position="238"/>
        <end position="258"/>
    </location>
</feature>
<name>A0A5C6VLZ6_9BACI</name>
<feature type="transmembrane region" description="Helical" evidence="1">
    <location>
        <begin position="157"/>
        <end position="178"/>
    </location>
</feature>
<organism evidence="2 3">
    <name type="scientific">Metabacillus litoralis</name>
    <dbReference type="NCBI Taxonomy" id="152268"/>
    <lineage>
        <taxon>Bacteria</taxon>
        <taxon>Bacillati</taxon>
        <taxon>Bacillota</taxon>
        <taxon>Bacilli</taxon>
        <taxon>Bacillales</taxon>
        <taxon>Bacillaceae</taxon>
        <taxon>Metabacillus</taxon>
    </lineage>
</organism>
<feature type="transmembrane region" description="Helical" evidence="1">
    <location>
        <begin position="76"/>
        <end position="97"/>
    </location>
</feature>
<evidence type="ECO:0000313" key="2">
    <source>
        <dbReference type="EMBL" id="TXC85804.1"/>
    </source>
</evidence>
<feature type="transmembrane region" description="Helical" evidence="1">
    <location>
        <begin position="123"/>
        <end position="145"/>
    </location>
</feature>
<dbReference type="RefSeq" id="WP_146950289.1">
    <property type="nucleotide sequence ID" value="NZ_VOQF01000015.1"/>
</dbReference>
<keyword evidence="3" id="KW-1185">Reference proteome</keyword>
<reference evidence="2 3" key="1">
    <citation type="journal article" date="2005" name="Int. J. Syst. Evol. Microbiol.">
        <title>Bacillus litoralis sp. nov., isolated from a tidal flat of the Yellow Sea in Korea.</title>
        <authorList>
            <person name="Yoon J.H."/>
            <person name="Oh T.K."/>
        </authorList>
    </citation>
    <scope>NUCLEOTIDE SEQUENCE [LARGE SCALE GENOMIC DNA]</scope>
    <source>
        <strain evidence="2 3">SW-211</strain>
    </source>
</reference>